<reference evidence="1 2" key="1">
    <citation type="submission" date="2014-04" db="EMBL/GenBank/DDBJ databases">
        <authorList>
            <consortium name="DOE Joint Genome Institute"/>
            <person name="Kuo A."/>
            <person name="Ruytinx J."/>
            <person name="Rineau F."/>
            <person name="Colpaert J."/>
            <person name="Kohler A."/>
            <person name="Nagy L.G."/>
            <person name="Floudas D."/>
            <person name="Copeland A."/>
            <person name="Barry K.W."/>
            <person name="Cichocki N."/>
            <person name="Veneault-Fourrey C."/>
            <person name="LaButti K."/>
            <person name="Lindquist E.A."/>
            <person name="Lipzen A."/>
            <person name="Lundell T."/>
            <person name="Morin E."/>
            <person name="Murat C."/>
            <person name="Sun H."/>
            <person name="Tunlid A."/>
            <person name="Henrissat B."/>
            <person name="Grigoriev I.V."/>
            <person name="Hibbett D.S."/>
            <person name="Martin F."/>
            <person name="Nordberg H.P."/>
            <person name="Cantor M.N."/>
            <person name="Hua S.X."/>
        </authorList>
    </citation>
    <scope>NUCLEOTIDE SEQUENCE [LARGE SCALE GENOMIC DNA]</scope>
    <source>
        <strain evidence="1 2">UH-Slu-Lm8-n1</strain>
    </source>
</reference>
<dbReference type="EMBL" id="KN835365">
    <property type="protein sequence ID" value="KIK38965.1"/>
    <property type="molecule type" value="Genomic_DNA"/>
</dbReference>
<dbReference type="AlphaFoldDB" id="A0A0C9ZN06"/>
<evidence type="ECO:0000313" key="1">
    <source>
        <dbReference type="EMBL" id="KIK38965.1"/>
    </source>
</evidence>
<keyword evidence="2" id="KW-1185">Reference proteome</keyword>
<protein>
    <submittedName>
        <fullName evidence="1">Uncharacterized protein</fullName>
    </submittedName>
</protein>
<evidence type="ECO:0000313" key="2">
    <source>
        <dbReference type="Proteomes" id="UP000054485"/>
    </source>
</evidence>
<reference evidence="2" key="2">
    <citation type="submission" date="2015-01" db="EMBL/GenBank/DDBJ databases">
        <title>Evolutionary Origins and Diversification of the Mycorrhizal Mutualists.</title>
        <authorList>
            <consortium name="DOE Joint Genome Institute"/>
            <consortium name="Mycorrhizal Genomics Consortium"/>
            <person name="Kohler A."/>
            <person name="Kuo A."/>
            <person name="Nagy L.G."/>
            <person name="Floudas D."/>
            <person name="Copeland A."/>
            <person name="Barry K.W."/>
            <person name="Cichocki N."/>
            <person name="Veneault-Fourrey C."/>
            <person name="LaButti K."/>
            <person name="Lindquist E.A."/>
            <person name="Lipzen A."/>
            <person name="Lundell T."/>
            <person name="Morin E."/>
            <person name="Murat C."/>
            <person name="Riley R."/>
            <person name="Ohm R."/>
            <person name="Sun H."/>
            <person name="Tunlid A."/>
            <person name="Henrissat B."/>
            <person name="Grigoriev I.V."/>
            <person name="Hibbett D.S."/>
            <person name="Martin F."/>
        </authorList>
    </citation>
    <scope>NUCLEOTIDE SEQUENCE [LARGE SCALE GENOMIC DNA]</scope>
    <source>
        <strain evidence="2">UH-Slu-Lm8-n1</strain>
    </source>
</reference>
<proteinExistence type="predicted"/>
<gene>
    <name evidence="1" type="ORF">CY34DRAFT_25453</name>
</gene>
<dbReference type="InParanoid" id="A0A0C9ZN06"/>
<accession>A0A0C9ZN06</accession>
<dbReference type="OrthoDB" id="5598396at2759"/>
<dbReference type="Proteomes" id="UP000054485">
    <property type="component" value="Unassembled WGS sequence"/>
</dbReference>
<dbReference type="STRING" id="930992.A0A0C9ZN06"/>
<organism evidence="1 2">
    <name type="scientific">Suillus luteus UH-Slu-Lm8-n1</name>
    <dbReference type="NCBI Taxonomy" id="930992"/>
    <lineage>
        <taxon>Eukaryota</taxon>
        <taxon>Fungi</taxon>
        <taxon>Dikarya</taxon>
        <taxon>Basidiomycota</taxon>
        <taxon>Agaricomycotina</taxon>
        <taxon>Agaricomycetes</taxon>
        <taxon>Agaricomycetidae</taxon>
        <taxon>Boletales</taxon>
        <taxon>Suillineae</taxon>
        <taxon>Suillaceae</taxon>
        <taxon>Suillus</taxon>
    </lineage>
</organism>
<name>A0A0C9ZN06_9AGAM</name>
<sequence>MRWGWLKNDALFGPSQAADVNLGSTNQTYSSALNSYVTFCDLHHPALEPTANTLSLFVTFMLAHINPRSVDNYLSGICSLLEDYYPLVWQSGGKAPLWAPIWQKLPLARSDLEIVQDALPLPLSHDNILFLVQLFDGFYGLLHLGELVWLDNKSIQSVDKVTLCTSIVITDSYHSFLLRHHKSDVQFKGNTIVIQHTDIPQDCIQAMGRWTSESFWIYVCKNPALMHALGPRYCWLNPQHLHLMRPSEDN</sequence>
<dbReference type="HOGENOM" id="CLU_073387_0_0_1"/>